<dbReference type="Gramene" id="Zm00001eb065270_T001">
    <property type="protein sequence ID" value="Zm00001eb065270_P001"/>
    <property type="gene ID" value="Zm00001eb065270"/>
</dbReference>
<dbReference type="AlphaFoldDB" id="A0A804M7S4"/>
<reference evidence="4" key="3">
    <citation type="submission" date="2021-05" db="UniProtKB">
        <authorList>
            <consortium name="EnsemblPlants"/>
        </authorList>
    </citation>
    <scope>IDENTIFICATION</scope>
    <source>
        <strain evidence="4">cv. B73</strain>
    </source>
</reference>
<dbReference type="NCBIfam" id="TIGR00756">
    <property type="entry name" value="PPR"/>
    <property type="match status" value="1"/>
</dbReference>
<dbReference type="EnsemblPlants" id="Zm00001eb065270_T001">
    <property type="protein sequence ID" value="Zm00001eb065270_P001"/>
    <property type="gene ID" value="Zm00001eb065270"/>
</dbReference>
<keyword evidence="5" id="KW-1185">Reference proteome</keyword>
<protein>
    <recommendedName>
        <fullName evidence="6">Pentatricopeptide repeat-containing protein</fullName>
    </recommendedName>
</protein>
<dbReference type="InterPro" id="IPR011990">
    <property type="entry name" value="TPR-like_helical_dom_sf"/>
</dbReference>
<keyword evidence="1" id="KW-0677">Repeat</keyword>
<evidence type="ECO:0008006" key="6">
    <source>
        <dbReference type="Google" id="ProtNLM"/>
    </source>
</evidence>
<evidence type="ECO:0000256" key="2">
    <source>
        <dbReference type="ARBA" id="ARBA00022946"/>
    </source>
</evidence>
<dbReference type="InterPro" id="IPR002885">
    <property type="entry name" value="PPR_rpt"/>
</dbReference>
<dbReference type="Proteomes" id="UP000007305">
    <property type="component" value="Chromosome 1"/>
</dbReference>
<dbReference type="InParanoid" id="A0A804M7S4"/>
<evidence type="ECO:0000256" key="1">
    <source>
        <dbReference type="ARBA" id="ARBA00022737"/>
    </source>
</evidence>
<proteinExistence type="predicted"/>
<feature type="repeat" description="PPR" evidence="3">
    <location>
        <begin position="1"/>
        <end position="28"/>
    </location>
</feature>
<name>A0A804M7S4_MAIZE</name>
<evidence type="ECO:0000256" key="3">
    <source>
        <dbReference type="PROSITE-ProRule" id="PRU00708"/>
    </source>
</evidence>
<sequence length="100" mass="11378">MITNLIKEGLVEEAEDMFSSMQNAGCEPNSRLLNHVVRELLKKNEIVRAGAYLSKIDERNFSLEHLTAMLLVDLFSSKGTCREHIRFLPAKYHFLAEASP</sequence>
<dbReference type="PROSITE" id="PS51375">
    <property type="entry name" value="PPR"/>
    <property type="match status" value="1"/>
</dbReference>
<dbReference type="Gene3D" id="1.25.40.10">
    <property type="entry name" value="Tetratricopeptide repeat domain"/>
    <property type="match status" value="1"/>
</dbReference>
<evidence type="ECO:0000313" key="4">
    <source>
        <dbReference type="EnsemblPlants" id="Zm00001eb065270_P001"/>
    </source>
</evidence>
<reference evidence="5" key="1">
    <citation type="submission" date="2015-12" db="EMBL/GenBank/DDBJ databases">
        <title>Update maize B73 reference genome by single molecule sequencing technologies.</title>
        <authorList>
            <consortium name="Maize Genome Sequencing Project"/>
            <person name="Ware D."/>
        </authorList>
    </citation>
    <scope>NUCLEOTIDE SEQUENCE [LARGE SCALE GENOMIC DNA]</scope>
    <source>
        <strain evidence="5">cv. B73</strain>
    </source>
</reference>
<accession>A0A804M7S4</accession>
<organism evidence="4 5">
    <name type="scientific">Zea mays</name>
    <name type="common">Maize</name>
    <dbReference type="NCBI Taxonomy" id="4577"/>
    <lineage>
        <taxon>Eukaryota</taxon>
        <taxon>Viridiplantae</taxon>
        <taxon>Streptophyta</taxon>
        <taxon>Embryophyta</taxon>
        <taxon>Tracheophyta</taxon>
        <taxon>Spermatophyta</taxon>
        <taxon>Magnoliopsida</taxon>
        <taxon>Liliopsida</taxon>
        <taxon>Poales</taxon>
        <taxon>Poaceae</taxon>
        <taxon>PACMAD clade</taxon>
        <taxon>Panicoideae</taxon>
        <taxon>Andropogonodae</taxon>
        <taxon>Andropogoneae</taxon>
        <taxon>Tripsacinae</taxon>
        <taxon>Zea</taxon>
    </lineage>
</organism>
<reference evidence="4" key="2">
    <citation type="submission" date="2019-07" db="EMBL/GenBank/DDBJ databases">
        <authorList>
            <person name="Seetharam A."/>
            <person name="Woodhouse M."/>
            <person name="Cannon E."/>
        </authorList>
    </citation>
    <scope>NUCLEOTIDE SEQUENCE [LARGE SCALE GENOMIC DNA]</scope>
    <source>
        <strain evidence="4">cv. B73</strain>
    </source>
</reference>
<evidence type="ECO:0000313" key="5">
    <source>
        <dbReference type="Proteomes" id="UP000007305"/>
    </source>
</evidence>
<keyword evidence="2" id="KW-0809">Transit peptide</keyword>